<dbReference type="OrthoDB" id="1931306at2"/>
<dbReference type="RefSeq" id="WP_035378198.1">
    <property type="nucleotide sequence ID" value="NZ_AZQP01000007.1"/>
</dbReference>
<name>A0A017RWT4_9CLOT</name>
<dbReference type="Proteomes" id="UP000019681">
    <property type="component" value="Unassembled WGS sequence"/>
</dbReference>
<dbReference type="PROSITE" id="PS51257">
    <property type="entry name" value="PROKAR_LIPOPROTEIN"/>
    <property type="match status" value="1"/>
</dbReference>
<dbReference type="EMBL" id="AZQP01000007">
    <property type="protein sequence ID" value="EYE89238.1"/>
    <property type="molecule type" value="Genomic_DNA"/>
</dbReference>
<keyword evidence="3" id="KW-1185">Reference proteome</keyword>
<dbReference type="AlphaFoldDB" id="A0A017RWT4"/>
<proteinExistence type="predicted"/>
<accession>A0A017RWT4</accession>
<dbReference type="STRING" id="1403537.Q428_03470"/>
<evidence type="ECO:0000313" key="3">
    <source>
        <dbReference type="Proteomes" id="UP000019681"/>
    </source>
</evidence>
<comment type="caution">
    <text evidence="2">The sequence shown here is derived from an EMBL/GenBank/DDBJ whole genome shotgun (WGS) entry which is preliminary data.</text>
</comment>
<protein>
    <recommendedName>
        <fullName evidence="4">Lipoprotein</fullName>
    </recommendedName>
</protein>
<feature type="coiled-coil region" evidence="1">
    <location>
        <begin position="29"/>
        <end position="77"/>
    </location>
</feature>
<organism evidence="2 3">
    <name type="scientific">Fervidicella metallireducens AeB</name>
    <dbReference type="NCBI Taxonomy" id="1403537"/>
    <lineage>
        <taxon>Bacteria</taxon>
        <taxon>Bacillati</taxon>
        <taxon>Bacillota</taxon>
        <taxon>Clostridia</taxon>
        <taxon>Eubacteriales</taxon>
        <taxon>Clostridiaceae</taxon>
        <taxon>Fervidicella</taxon>
    </lineage>
</organism>
<evidence type="ECO:0000313" key="2">
    <source>
        <dbReference type="EMBL" id="EYE89238.1"/>
    </source>
</evidence>
<evidence type="ECO:0008006" key="4">
    <source>
        <dbReference type="Google" id="ProtNLM"/>
    </source>
</evidence>
<keyword evidence="1" id="KW-0175">Coiled coil</keyword>
<evidence type="ECO:0000256" key="1">
    <source>
        <dbReference type="SAM" id="Coils"/>
    </source>
</evidence>
<reference evidence="2 3" key="1">
    <citation type="journal article" date="2014" name="Genome Announc.">
        <title>Draft Genome Sequence of Fervidicella metallireducens Strain AeBT, an Iron-Reducing Thermoanaerobe from the Great Artesian Basin.</title>
        <authorList>
            <person name="Patel B.K."/>
        </authorList>
    </citation>
    <scope>NUCLEOTIDE SEQUENCE [LARGE SCALE GENOMIC DNA]</scope>
    <source>
        <strain evidence="2 3">AeB</strain>
    </source>
</reference>
<sequence length="230" mass="26365">MKKTLTTISIFILGILFVTGCSNSVRTENQRLNQELISIKSDKSKLEKRNSELEKNLSELTKEINELKNSTISINDEALNKSDNIYKIYTANNDTYEKEIGLWVYIPKNISIINKLDMLGKTLSDVYFNGLEIKIEKIENTDGRKIAVINLKESKINQGINDYSRHKGSSWAKDYFQGSAGGTVTATTLIETFLQRDYRGDWIDGIRFLYNGKELNFDHVESLNEISFRK</sequence>
<gene>
    <name evidence="2" type="ORF">Q428_03470</name>
</gene>